<dbReference type="NCBIfam" id="TIGR02595">
    <property type="entry name" value="PEP_CTERM"/>
    <property type="match status" value="1"/>
</dbReference>
<keyword evidence="4" id="KW-1185">Reference proteome</keyword>
<protein>
    <submittedName>
        <fullName evidence="3">PEPxxWA-CTERM sorting domain-containing protein</fullName>
    </submittedName>
</protein>
<dbReference type="Proteomes" id="UP000763641">
    <property type="component" value="Unassembled WGS sequence"/>
</dbReference>
<name>A0ABS2D9M8_9SPHN</name>
<dbReference type="InterPro" id="IPR013424">
    <property type="entry name" value="Ice-binding_C"/>
</dbReference>
<feature type="signal peptide" evidence="1">
    <location>
        <begin position="1"/>
        <end position="23"/>
    </location>
</feature>
<comment type="caution">
    <text evidence="3">The sequence shown here is derived from an EMBL/GenBank/DDBJ whole genome shotgun (WGS) entry which is preliminary data.</text>
</comment>
<reference evidence="3 4" key="1">
    <citation type="submission" date="2020-12" db="EMBL/GenBank/DDBJ databases">
        <title>Sphingomonas sp.</title>
        <authorList>
            <person name="Kim M.K."/>
        </authorList>
    </citation>
    <scope>NUCLEOTIDE SEQUENCE [LARGE SCALE GENOMIC DNA]</scope>
    <source>
        <strain evidence="3 4">BT552</strain>
    </source>
</reference>
<evidence type="ECO:0000256" key="1">
    <source>
        <dbReference type="SAM" id="SignalP"/>
    </source>
</evidence>
<evidence type="ECO:0000259" key="2">
    <source>
        <dbReference type="Pfam" id="PF07589"/>
    </source>
</evidence>
<evidence type="ECO:0000313" key="3">
    <source>
        <dbReference type="EMBL" id="MBM6577644.1"/>
    </source>
</evidence>
<sequence length="204" mass="20985">MKTVKMLALAGACAVAMAAPATADTITYDLTGSFTGVNGGPFRDVSAVFTGIGNTDDAFSFGDNVTVVPLSSFTALAGGLTYTFTTSISYFVNRQFNLSGFVSSDIERGFIRFNSTSGAGFANYDGTSNLAPTALDFYTDGATSAFVTDRGDVLVTSASNLVLTASTAGAVPEPATWAMMIGGMGVVGGAMRRRRSVSTKVSFA</sequence>
<accession>A0ABS2D9M8</accession>
<dbReference type="Pfam" id="PF07589">
    <property type="entry name" value="PEP-CTERM"/>
    <property type="match status" value="1"/>
</dbReference>
<proteinExistence type="predicted"/>
<gene>
    <name evidence="3" type="ORF">ILT43_14775</name>
</gene>
<dbReference type="EMBL" id="JAFEMC010000004">
    <property type="protein sequence ID" value="MBM6577644.1"/>
    <property type="molecule type" value="Genomic_DNA"/>
</dbReference>
<dbReference type="RefSeq" id="WP_204199747.1">
    <property type="nucleotide sequence ID" value="NZ_JAFEMC010000004.1"/>
</dbReference>
<organism evidence="3 4">
    <name type="scientific">Sphingomonas longa</name>
    <dbReference type="NCBI Taxonomy" id="2778730"/>
    <lineage>
        <taxon>Bacteria</taxon>
        <taxon>Pseudomonadati</taxon>
        <taxon>Pseudomonadota</taxon>
        <taxon>Alphaproteobacteria</taxon>
        <taxon>Sphingomonadales</taxon>
        <taxon>Sphingomonadaceae</taxon>
        <taxon>Sphingomonas</taxon>
    </lineage>
</organism>
<feature type="domain" description="Ice-binding protein C-terminal" evidence="2">
    <location>
        <begin position="170"/>
        <end position="195"/>
    </location>
</feature>
<feature type="chain" id="PRO_5046502510" evidence="1">
    <location>
        <begin position="24"/>
        <end position="204"/>
    </location>
</feature>
<keyword evidence="1" id="KW-0732">Signal</keyword>
<dbReference type="NCBIfam" id="NF035944">
    <property type="entry name" value="PEPxxWA-CTERM"/>
    <property type="match status" value="1"/>
</dbReference>
<evidence type="ECO:0000313" key="4">
    <source>
        <dbReference type="Proteomes" id="UP000763641"/>
    </source>
</evidence>